<keyword evidence="5" id="KW-0812">Transmembrane</keyword>
<comment type="subunit">
    <text evidence="3">Heterodimer of 2 subunits, IMMPL1 and IMMPL2.</text>
</comment>
<evidence type="ECO:0000313" key="15">
    <source>
        <dbReference type="Proteomes" id="UP000820818"/>
    </source>
</evidence>
<dbReference type="PANTHER" id="PTHR46041:SF2">
    <property type="entry name" value="MITOCHONDRIAL INNER MEMBRANE PROTEASE SUBUNIT 2"/>
    <property type="match status" value="1"/>
</dbReference>
<dbReference type="CDD" id="cd06530">
    <property type="entry name" value="S26_SPase_I"/>
    <property type="match status" value="1"/>
</dbReference>
<gene>
    <name evidence="14" type="ORF">GHT06_022508</name>
</gene>
<dbReference type="GO" id="GO:0006627">
    <property type="term" value="P:protein processing involved in protein targeting to mitochondrion"/>
    <property type="evidence" value="ECO:0007669"/>
    <property type="project" value="InterPro"/>
</dbReference>
<feature type="active site" evidence="11">
    <location>
        <position position="81"/>
    </location>
</feature>
<dbReference type="PRINTS" id="PR00727">
    <property type="entry name" value="LEADERPTASE"/>
</dbReference>
<dbReference type="InterPro" id="IPR036286">
    <property type="entry name" value="LexA/Signal_pep-like_sf"/>
</dbReference>
<organism evidence="14 15">
    <name type="scientific">Daphnia sinensis</name>
    <dbReference type="NCBI Taxonomy" id="1820382"/>
    <lineage>
        <taxon>Eukaryota</taxon>
        <taxon>Metazoa</taxon>
        <taxon>Ecdysozoa</taxon>
        <taxon>Arthropoda</taxon>
        <taxon>Crustacea</taxon>
        <taxon>Branchiopoda</taxon>
        <taxon>Diplostraca</taxon>
        <taxon>Cladocera</taxon>
        <taxon>Anomopoda</taxon>
        <taxon>Daphniidae</taxon>
        <taxon>Daphnia</taxon>
        <taxon>Daphnia similis group</taxon>
    </lineage>
</organism>
<dbReference type="GO" id="GO:0042720">
    <property type="term" value="C:mitochondrial inner membrane peptidase complex"/>
    <property type="evidence" value="ECO:0007669"/>
    <property type="project" value="InterPro"/>
</dbReference>
<reference evidence="14 15" key="1">
    <citation type="submission" date="2022-05" db="EMBL/GenBank/DDBJ databases">
        <title>A multi-omics perspective on studying reproductive biology in Daphnia sinensis.</title>
        <authorList>
            <person name="Jia J."/>
        </authorList>
    </citation>
    <scope>NUCLEOTIDE SEQUENCE [LARGE SCALE GENOMIC DNA]</scope>
    <source>
        <strain evidence="14 15">WSL</strain>
    </source>
</reference>
<dbReference type="InterPro" id="IPR037730">
    <property type="entry name" value="IMP2"/>
</dbReference>
<proteinExistence type="inferred from homology"/>
<dbReference type="Gene3D" id="2.10.109.10">
    <property type="entry name" value="Umud Fragment, subunit A"/>
    <property type="match status" value="1"/>
</dbReference>
<keyword evidence="15" id="KW-1185">Reference proteome</keyword>
<feature type="active site" evidence="11">
    <location>
        <position position="34"/>
    </location>
</feature>
<evidence type="ECO:0000256" key="4">
    <source>
        <dbReference type="ARBA" id="ARBA00022670"/>
    </source>
</evidence>
<evidence type="ECO:0000256" key="6">
    <source>
        <dbReference type="ARBA" id="ARBA00022792"/>
    </source>
</evidence>
<keyword evidence="4 12" id="KW-0645">Protease</keyword>
<evidence type="ECO:0000256" key="1">
    <source>
        <dbReference type="ARBA" id="ARBA00004434"/>
    </source>
</evidence>
<keyword evidence="10" id="KW-0472">Membrane</keyword>
<evidence type="ECO:0000256" key="10">
    <source>
        <dbReference type="ARBA" id="ARBA00023136"/>
    </source>
</evidence>
<feature type="domain" description="Peptidase S26" evidence="13">
    <location>
        <begin position="98"/>
        <end position="141"/>
    </location>
</feature>
<comment type="similarity">
    <text evidence="2">Belongs to the peptidase S26 family. IMP2 subfamily.</text>
</comment>
<dbReference type="FunFam" id="2.10.109.10:FF:000005">
    <property type="entry name" value="Mitochondrial inner membrane protease subunit"/>
    <property type="match status" value="1"/>
</dbReference>
<keyword evidence="6 12" id="KW-0999">Mitochondrion inner membrane</keyword>
<dbReference type="AlphaFoldDB" id="A0AAD5KH54"/>
<sequence>MGKANWLRSLASGIPIGISFVTSVCYIAKVNGVSMQPILNPDSATCDYVLLNRWAVRDFHVQRGDIVALVSPRNPDACLIKRIIGLEGDVIKPKSQSQSYVEVPKGFCWIEGENHSQSMDSNFFGPIPLGLITAKATHIVWPLSRACRLMFQNNKLSCKNETF</sequence>
<name>A0AAD5KH54_9CRUS</name>
<evidence type="ECO:0000256" key="3">
    <source>
        <dbReference type="ARBA" id="ARBA00011805"/>
    </source>
</evidence>
<evidence type="ECO:0000256" key="8">
    <source>
        <dbReference type="ARBA" id="ARBA00022989"/>
    </source>
</evidence>
<evidence type="ECO:0000259" key="13">
    <source>
        <dbReference type="Pfam" id="PF10502"/>
    </source>
</evidence>
<accession>A0AAD5KH54</accession>
<dbReference type="SUPFAM" id="SSF51306">
    <property type="entry name" value="LexA/Signal peptidase"/>
    <property type="match status" value="1"/>
</dbReference>
<dbReference type="NCBIfam" id="TIGR02227">
    <property type="entry name" value="sigpep_I_bact"/>
    <property type="match status" value="1"/>
</dbReference>
<dbReference type="GO" id="GO:0006465">
    <property type="term" value="P:signal peptide processing"/>
    <property type="evidence" value="ECO:0007669"/>
    <property type="project" value="InterPro"/>
</dbReference>
<evidence type="ECO:0000256" key="7">
    <source>
        <dbReference type="ARBA" id="ARBA00022801"/>
    </source>
</evidence>
<dbReference type="EC" id="3.4.21.-" evidence="12"/>
<dbReference type="InterPro" id="IPR000223">
    <property type="entry name" value="Pept_S26A_signal_pept_1"/>
</dbReference>
<evidence type="ECO:0000256" key="9">
    <source>
        <dbReference type="ARBA" id="ARBA00023128"/>
    </source>
</evidence>
<dbReference type="GO" id="GO:0004252">
    <property type="term" value="F:serine-type endopeptidase activity"/>
    <property type="evidence" value="ECO:0007669"/>
    <property type="project" value="InterPro"/>
</dbReference>
<evidence type="ECO:0000313" key="14">
    <source>
        <dbReference type="EMBL" id="KAI9552171.1"/>
    </source>
</evidence>
<evidence type="ECO:0000256" key="5">
    <source>
        <dbReference type="ARBA" id="ARBA00022692"/>
    </source>
</evidence>
<evidence type="ECO:0000256" key="2">
    <source>
        <dbReference type="ARBA" id="ARBA00007066"/>
    </source>
</evidence>
<evidence type="ECO:0000256" key="11">
    <source>
        <dbReference type="PIRSR" id="PIRSR600223-1"/>
    </source>
</evidence>
<dbReference type="InterPro" id="IPR019533">
    <property type="entry name" value="Peptidase_S26"/>
</dbReference>
<keyword evidence="9 12" id="KW-0496">Mitochondrion</keyword>
<dbReference type="Pfam" id="PF10502">
    <property type="entry name" value="Peptidase_S26"/>
    <property type="match status" value="2"/>
</dbReference>
<evidence type="ECO:0000256" key="12">
    <source>
        <dbReference type="RuleBase" id="RU362041"/>
    </source>
</evidence>
<keyword evidence="8" id="KW-1133">Transmembrane helix</keyword>
<protein>
    <recommendedName>
        <fullName evidence="12">Mitochondrial inner membrane protease subunit</fullName>
        <ecNumber evidence="12">3.4.21.-</ecNumber>
    </recommendedName>
</protein>
<comment type="caution">
    <text evidence="14">The sequence shown here is derived from an EMBL/GenBank/DDBJ whole genome shotgun (WGS) entry which is preliminary data.</text>
</comment>
<comment type="subcellular location">
    <subcellularLocation>
        <location evidence="1">Mitochondrion inner membrane</location>
        <topology evidence="1">Single-pass membrane protein</topology>
    </subcellularLocation>
</comment>
<keyword evidence="7 12" id="KW-0378">Hydrolase</keyword>
<feature type="domain" description="Peptidase S26" evidence="13">
    <location>
        <begin position="5"/>
        <end position="94"/>
    </location>
</feature>
<dbReference type="Proteomes" id="UP000820818">
    <property type="component" value="Linkage Group LG10"/>
</dbReference>
<dbReference type="PANTHER" id="PTHR46041">
    <property type="entry name" value="MITOCHONDRIAL INNER MEMBRANE PROTEASE SUBUNIT 2"/>
    <property type="match status" value="1"/>
</dbReference>
<dbReference type="EMBL" id="WJBH02000010">
    <property type="protein sequence ID" value="KAI9552171.1"/>
    <property type="molecule type" value="Genomic_DNA"/>
</dbReference>